<keyword evidence="6" id="KW-1185">Reference proteome</keyword>
<evidence type="ECO:0000256" key="1">
    <source>
        <dbReference type="ARBA" id="ARBA00023015"/>
    </source>
</evidence>
<dbReference type="Gene3D" id="1.10.10.10">
    <property type="entry name" value="Winged helix-like DNA-binding domain superfamily/Winged helix DNA-binding domain"/>
    <property type="match status" value="1"/>
</dbReference>
<dbReference type="Pfam" id="PF07729">
    <property type="entry name" value="FCD"/>
    <property type="match status" value="1"/>
</dbReference>
<dbReference type="PRINTS" id="PR00035">
    <property type="entry name" value="HTHGNTR"/>
</dbReference>
<dbReference type="InterPro" id="IPR000524">
    <property type="entry name" value="Tscrpt_reg_HTH_GntR"/>
</dbReference>
<dbReference type="EMBL" id="CP143423">
    <property type="protein sequence ID" value="WVX51148.1"/>
    <property type="molecule type" value="Genomic_DNA"/>
</dbReference>
<dbReference type="SMART" id="SM00895">
    <property type="entry name" value="FCD"/>
    <property type="match status" value="1"/>
</dbReference>
<dbReference type="PANTHER" id="PTHR43537:SF5">
    <property type="entry name" value="UXU OPERON TRANSCRIPTIONAL REGULATOR"/>
    <property type="match status" value="1"/>
</dbReference>
<protein>
    <submittedName>
        <fullName evidence="5">HTH-type transcriptional repressor NanR</fullName>
    </submittedName>
</protein>
<dbReference type="InterPro" id="IPR036388">
    <property type="entry name" value="WH-like_DNA-bd_sf"/>
</dbReference>
<reference evidence="6" key="2">
    <citation type="submission" date="2024-01" db="EMBL/GenBank/DDBJ databases">
        <title>Roseobacter fucihabitans sp. nov., isolated from the brown alga Fucus spiralis.</title>
        <authorList>
            <person name="Hahnke S."/>
            <person name="Berger M."/>
            <person name="Schlingloff A."/>
            <person name="Athale I."/>
            <person name="Neumann-Schaal M."/>
            <person name="Adenaya A."/>
            <person name="Poehlein A."/>
            <person name="Daniel R."/>
            <person name="Pertersen J."/>
            <person name="Brinkhoff T."/>
        </authorList>
    </citation>
    <scope>NUCLEOTIDE SEQUENCE [LARGE SCALE GENOMIC DNA]</scope>
    <source>
        <strain evidence="6">B14</strain>
    </source>
</reference>
<keyword evidence="1" id="KW-0805">Transcription regulation</keyword>
<proteinExistence type="predicted"/>
<keyword evidence="2" id="KW-0238">DNA-binding</keyword>
<dbReference type="PROSITE" id="PS50949">
    <property type="entry name" value="HTH_GNTR"/>
    <property type="match status" value="1"/>
</dbReference>
<evidence type="ECO:0000313" key="6">
    <source>
        <dbReference type="Proteomes" id="UP001318682"/>
    </source>
</evidence>
<dbReference type="Pfam" id="PF00392">
    <property type="entry name" value="GntR"/>
    <property type="match status" value="1"/>
</dbReference>
<accession>A0ABZ2BZI6</accession>
<dbReference type="Proteomes" id="UP001318682">
    <property type="component" value="Chromosome"/>
</dbReference>
<dbReference type="PANTHER" id="PTHR43537">
    <property type="entry name" value="TRANSCRIPTIONAL REGULATOR, GNTR FAMILY"/>
    <property type="match status" value="1"/>
</dbReference>
<dbReference type="InterPro" id="IPR011711">
    <property type="entry name" value="GntR_C"/>
</dbReference>
<dbReference type="SUPFAM" id="SSF48008">
    <property type="entry name" value="GntR ligand-binding domain-like"/>
    <property type="match status" value="1"/>
</dbReference>
<reference evidence="5 6" key="1">
    <citation type="submission" date="2015-07" db="EMBL/GenBank/DDBJ databases">
        <authorList>
            <person name="Voget S."/>
            <person name="Dogs M."/>
            <person name="Brinkhoff T.H."/>
            <person name="Daniel R."/>
        </authorList>
    </citation>
    <scope>NUCLEOTIDE SEQUENCE [LARGE SCALE GENOMIC DNA]</scope>
    <source>
        <strain evidence="5 6">B14</strain>
    </source>
</reference>
<feature type="domain" description="HTH gntR-type" evidence="4">
    <location>
        <begin position="26"/>
        <end position="94"/>
    </location>
</feature>
<dbReference type="SMART" id="SM00345">
    <property type="entry name" value="HTH_GNTR"/>
    <property type="match status" value="1"/>
</dbReference>
<evidence type="ECO:0000256" key="3">
    <source>
        <dbReference type="ARBA" id="ARBA00023163"/>
    </source>
</evidence>
<organism evidence="5 6">
    <name type="scientific">Roseobacter fucihabitans</name>
    <dbReference type="NCBI Taxonomy" id="1537242"/>
    <lineage>
        <taxon>Bacteria</taxon>
        <taxon>Pseudomonadati</taxon>
        <taxon>Pseudomonadota</taxon>
        <taxon>Alphaproteobacteria</taxon>
        <taxon>Rhodobacterales</taxon>
        <taxon>Roseobacteraceae</taxon>
        <taxon>Roseobacter</taxon>
    </lineage>
</organism>
<dbReference type="InterPro" id="IPR036390">
    <property type="entry name" value="WH_DNA-bd_sf"/>
</dbReference>
<dbReference type="InterPro" id="IPR008920">
    <property type="entry name" value="TF_FadR/GntR_C"/>
</dbReference>
<gene>
    <name evidence="5" type="primary">nanR_2</name>
    <name evidence="5" type="ORF">ROLI_042490</name>
</gene>
<evidence type="ECO:0000259" key="4">
    <source>
        <dbReference type="PROSITE" id="PS50949"/>
    </source>
</evidence>
<sequence length="251" mass="27552">MPELFPKKPGITSSPTIDPLVHLNADGQKRDVLDALSLMIERAGLGIGDRLPPEVEIAKKLNVGRSKVREALIAWQNMGIVTRNKKAGTRLAAEVSSKSLHMPVTLKLEAESLLRTHAVRRPLEIEAVRLAARHVTAQQSKIILARSAELMAVYEAGENWRAADHRFHKAIHDACGNPLFEQLIRQIQDGFNAIYEAPFGQPHLGQATIPLHPGIADAIADGDEKQAVAIMGTIMDIVETEVRHMMGDQNV</sequence>
<name>A0ABZ2BZI6_9RHOB</name>
<dbReference type="SUPFAM" id="SSF46785">
    <property type="entry name" value="Winged helix' DNA-binding domain"/>
    <property type="match status" value="1"/>
</dbReference>
<evidence type="ECO:0000256" key="2">
    <source>
        <dbReference type="ARBA" id="ARBA00023125"/>
    </source>
</evidence>
<keyword evidence="3" id="KW-0804">Transcription</keyword>
<evidence type="ECO:0000313" key="5">
    <source>
        <dbReference type="EMBL" id="WVX51148.1"/>
    </source>
</evidence>
<dbReference type="RefSeq" id="WP_262386704.1">
    <property type="nucleotide sequence ID" value="NZ_CP143423.1"/>
</dbReference>
<dbReference type="Gene3D" id="1.20.120.530">
    <property type="entry name" value="GntR ligand-binding domain-like"/>
    <property type="match status" value="1"/>
</dbReference>